<dbReference type="SUPFAM" id="SSF51735">
    <property type="entry name" value="NAD(P)-binding Rossmann-fold domains"/>
    <property type="match status" value="1"/>
</dbReference>
<dbReference type="Gene3D" id="3.40.50.720">
    <property type="entry name" value="NAD(P)-binding Rossmann-like Domain"/>
    <property type="match status" value="1"/>
</dbReference>
<dbReference type="PANTHER" id="PTHR43976:SF16">
    <property type="entry name" value="SHORT-CHAIN DEHYDROGENASE_REDUCTASE FAMILY PROTEIN"/>
    <property type="match status" value="1"/>
</dbReference>
<evidence type="ECO:0000256" key="3">
    <source>
        <dbReference type="RuleBase" id="RU000363"/>
    </source>
</evidence>
<dbReference type="PROSITE" id="PS00061">
    <property type="entry name" value="ADH_SHORT"/>
    <property type="match status" value="1"/>
</dbReference>
<evidence type="ECO:0000256" key="2">
    <source>
        <dbReference type="ARBA" id="ARBA00023002"/>
    </source>
</evidence>
<evidence type="ECO:0000256" key="1">
    <source>
        <dbReference type="ARBA" id="ARBA00006484"/>
    </source>
</evidence>
<evidence type="ECO:0000313" key="5">
    <source>
        <dbReference type="Proteomes" id="UP000307380"/>
    </source>
</evidence>
<dbReference type="InterPro" id="IPR036291">
    <property type="entry name" value="NAD(P)-bd_dom_sf"/>
</dbReference>
<proteinExistence type="inferred from homology"/>
<name>A0A4S4FTG2_9MICO</name>
<dbReference type="EMBL" id="SSSN01000007">
    <property type="protein sequence ID" value="THG34049.1"/>
    <property type="molecule type" value="Genomic_DNA"/>
</dbReference>
<dbReference type="RefSeq" id="WP_136424684.1">
    <property type="nucleotide sequence ID" value="NZ_SSSN01000007.1"/>
</dbReference>
<evidence type="ECO:0000313" key="4">
    <source>
        <dbReference type="EMBL" id="THG34049.1"/>
    </source>
</evidence>
<dbReference type="InterPro" id="IPR002347">
    <property type="entry name" value="SDR_fam"/>
</dbReference>
<protein>
    <submittedName>
        <fullName evidence="4">SDR family NAD(P)-dependent oxidoreductase</fullName>
    </submittedName>
</protein>
<dbReference type="InterPro" id="IPR020904">
    <property type="entry name" value="Sc_DH/Rdtase_CS"/>
</dbReference>
<dbReference type="OrthoDB" id="9792003at2"/>
<dbReference type="PRINTS" id="PR00081">
    <property type="entry name" value="GDHRDH"/>
</dbReference>
<dbReference type="Pfam" id="PF00106">
    <property type="entry name" value="adh_short"/>
    <property type="match status" value="1"/>
</dbReference>
<comment type="similarity">
    <text evidence="1 3">Belongs to the short-chain dehydrogenases/reductases (SDR) family.</text>
</comment>
<sequence length="273" mass="28673">MAVWFITGAGRGLGAAIVRQALARGDQVVAASRRPEAAQDQPKHADLLPVRLDVTSESDAVTGVRAAVERFGRIDFLVNNAGRSLLGAVEEATASDVQEVFATNLFGVLAVTRAVLPVMRHQGSGTVVNIGSMGGFAQSPGWGVYGATKFALEGISEALAAEVKPLGIRVTIVEPGSFRTDFLDSTSLQSASTSIEDYAATIDPIRAASRSRSGSQANDPDLGALALISAVTAETPPFRLPLGRDAVSTIEHKIESVRSELTEWRSISESTEA</sequence>
<dbReference type="Proteomes" id="UP000307380">
    <property type="component" value="Unassembled WGS sequence"/>
</dbReference>
<dbReference type="InterPro" id="IPR051911">
    <property type="entry name" value="SDR_oxidoreductase"/>
</dbReference>
<reference evidence="4 5" key="1">
    <citation type="submission" date="2019-04" db="EMBL/GenBank/DDBJ databases">
        <authorList>
            <person name="Jiang L."/>
        </authorList>
    </citation>
    <scope>NUCLEOTIDE SEQUENCE [LARGE SCALE GENOMIC DNA]</scope>
    <source>
        <strain evidence="4 5">YIM 131861</strain>
    </source>
</reference>
<dbReference type="CDD" id="cd05374">
    <property type="entry name" value="17beta-HSD-like_SDR_c"/>
    <property type="match status" value="1"/>
</dbReference>
<comment type="caution">
    <text evidence="4">The sequence shown here is derived from an EMBL/GenBank/DDBJ whole genome shotgun (WGS) entry which is preliminary data.</text>
</comment>
<dbReference type="PANTHER" id="PTHR43976">
    <property type="entry name" value="SHORT CHAIN DEHYDROGENASE"/>
    <property type="match status" value="1"/>
</dbReference>
<dbReference type="NCBIfam" id="NF004824">
    <property type="entry name" value="PRK06180.1"/>
    <property type="match status" value="1"/>
</dbReference>
<dbReference type="AlphaFoldDB" id="A0A4S4FTG2"/>
<accession>A0A4S4FTG2</accession>
<gene>
    <name evidence="4" type="ORF">E6C70_11570</name>
</gene>
<dbReference type="GO" id="GO:0016491">
    <property type="term" value="F:oxidoreductase activity"/>
    <property type="evidence" value="ECO:0007669"/>
    <property type="project" value="UniProtKB-KW"/>
</dbReference>
<dbReference type="PRINTS" id="PR00080">
    <property type="entry name" value="SDRFAMILY"/>
</dbReference>
<keyword evidence="5" id="KW-1185">Reference proteome</keyword>
<organism evidence="4 5">
    <name type="scientific">Orlajensenia flava</name>
    <dbReference type="NCBI Taxonomy" id="2565934"/>
    <lineage>
        <taxon>Bacteria</taxon>
        <taxon>Bacillati</taxon>
        <taxon>Actinomycetota</taxon>
        <taxon>Actinomycetes</taxon>
        <taxon>Micrococcales</taxon>
        <taxon>Microbacteriaceae</taxon>
        <taxon>Orlajensenia</taxon>
    </lineage>
</organism>
<keyword evidence="2" id="KW-0560">Oxidoreductase</keyword>